<dbReference type="Proteomes" id="UP001064489">
    <property type="component" value="Chromosome 6"/>
</dbReference>
<comment type="caution">
    <text evidence="1">The sequence shown here is derived from an EMBL/GenBank/DDBJ whole genome shotgun (WGS) entry which is preliminary data.</text>
</comment>
<evidence type="ECO:0000313" key="1">
    <source>
        <dbReference type="EMBL" id="KAI9190924.1"/>
    </source>
</evidence>
<name>A0AAD5JH63_ACENE</name>
<evidence type="ECO:0000313" key="2">
    <source>
        <dbReference type="Proteomes" id="UP001064489"/>
    </source>
</evidence>
<gene>
    <name evidence="1" type="ORF">LWI28_000914</name>
</gene>
<organism evidence="1 2">
    <name type="scientific">Acer negundo</name>
    <name type="common">Box elder</name>
    <dbReference type="NCBI Taxonomy" id="4023"/>
    <lineage>
        <taxon>Eukaryota</taxon>
        <taxon>Viridiplantae</taxon>
        <taxon>Streptophyta</taxon>
        <taxon>Embryophyta</taxon>
        <taxon>Tracheophyta</taxon>
        <taxon>Spermatophyta</taxon>
        <taxon>Magnoliopsida</taxon>
        <taxon>eudicotyledons</taxon>
        <taxon>Gunneridae</taxon>
        <taxon>Pentapetalae</taxon>
        <taxon>rosids</taxon>
        <taxon>malvids</taxon>
        <taxon>Sapindales</taxon>
        <taxon>Sapindaceae</taxon>
        <taxon>Hippocastanoideae</taxon>
        <taxon>Acereae</taxon>
        <taxon>Acer</taxon>
    </lineage>
</organism>
<reference evidence="1" key="1">
    <citation type="journal article" date="2022" name="Plant J.">
        <title>Strategies of tolerance reflected in two North American maple genomes.</title>
        <authorList>
            <person name="McEvoy S.L."/>
            <person name="Sezen U.U."/>
            <person name="Trouern-Trend A."/>
            <person name="McMahon S.M."/>
            <person name="Schaberg P.G."/>
            <person name="Yang J."/>
            <person name="Wegrzyn J.L."/>
            <person name="Swenson N.G."/>
        </authorList>
    </citation>
    <scope>NUCLEOTIDE SEQUENCE</scope>
    <source>
        <strain evidence="1">91603</strain>
    </source>
</reference>
<protein>
    <submittedName>
        <fullName evidence="1">Uncharacterized protein</fullName>
    </submittedName>
</protein>
<proteinExistence type="predicted"/>
<reference evidence="1" key="2">
    <citation type="submission" date="2023-02" db="EMBL/GenBank/DDBJ databases">
        <authorList>
            <person name="Swenson N.G."/>
            <person name="Wegrzyn J.L."/>
            <person name="Mcevoy S.L."/>
        </authorList>
    </citation>
    <scope>NUCLEOTIDE SEQUENCE</scope>
    <source>
        <strain evidence="1">91603</strain>
        <tissue evidence="1">Leaf</tissue>
    </source>
</reference>
<dbReference type="AlphaFoldDB" id="A0AAD5JH63"/>
<accession>A0AAD5JH63</accession>
<keyword evidence="2" id="KW-1185">Reference proteome</keyword>
<dbReference type="EMBL" id="JAJSOW010000004">
    <property type="protein sequence ID" value="KAI9190924.1"/>
    <property type="molecule type" value="Genomic_DNA"/>
</dbReference>
<sequence length="201" mass="21680">MNHQPGMYSVGCSFEIHGNEARLPIKDSTNYKRSQPLCIVLTSNPLTSADLGCIVPETRHLSFKIQTGVCEVRVECGWITLTLPALYGFSSTSILGSGNSVGGVRLDYSHFNDQVQIQLSGLGNSVGVVRLDDPHFNCQVQFQLSVLGNSAGGVWLDDLHFNCQVQFQLSILGNSAGGVRLDDPHFTSTLSLPHESGPGYG</sequence>